<name>A0AAD3CTL9_9STRA</name>
<dbReference type="GO" id="GO:0000398">
    <property type="term" value="P:mRNA splicing, via spliceosome"/>
    <property type="evidence" value="ECO:0007669"/>
    <property type="project" value="InterPro"/>
</dbReference>
<evidence type="ECO:0000256" key="3">
    <source>
        <dbReference type="ARBA" id="ARBA00022664"/>
    </source>
</evidence>
<dbReference type="InterPro" id="IPR032847">
    <property type="entry name" value="PRPF17"/>
</dbReference>
<dbReference type="PANTHER" id="PTHR43979:SF1">
    <property type="entry name" value="PRE-MRNA-PROCESSING FACTOR 17"/>
    <property type="match status" value="1"/>
</dbReference>
<proteinExistence type="predicted"/>
<dbReference type="AlphaFoldDB" id="A0AAD3CTL9"/>
<reference evidence="11 12" key="1">
    <citation type="journal article" date="2021" name="Sci. Rep.">
        <title>The genome of the diatom Chaetoceros tenuissimus carries an ancient integrated fragment of an extant virus.</title>
        <authorList>
            <person name="Hongo Y."/>
            <person name="Kimura K."/>
            <person name="Takaki Y."/>
            <person name="Yoshida Y."/>
            <person name="Baba S."/>
            <person name="Kobayashi G."/>
            <person name="Nagasaki K."/>
            <person name="Hano T."/>
            <person name="Tomaru Y."/>
        </authorList>
    </citation>
    <scope>NUCLEOTIDE SEQUENCE [LARGE SCALE GENOMIC DNA]</scope>
    <source>
        <strain evidence="11 12">NIES-3715</strain>
    </source>
</reference>
<evidence type="ECO:0000256" key="2">
    <source>
        <dbReference type="ARBA" id="ARBA00022574"/>
    </source>
</evidence>
<evidence type="ECO:0000256" key="6">
    <source>
        <dbReference type="ARBA" id="ARBA00023187"/>
    </source>
</evidence>
<dbReference type="FunFam" id="2.130.10.10:FF:000034">
    <property type="entry name" value="Pre-mRNA-processing factor 17, putative"/>
    <property type="match status" value="1"/>
</dbReference>
<evidence type="ECO:0000256" key="4">
    <source>
        <dbReference type="ARBA" id="ARBA00022728"/>
    </source>
</evidence>
<dbReference type="GO" id="GO:0003729">
    <property type="term" value="F:mRNA binding"/>
    <property type="evidence" value="ECO:0007669"/>
    <property type="project" value="TreeGrafter"/>
</dbReference>
<evidence type="ECO:0000256" key="10">
    <source>
        <dbReference type="SAM" id="MobiDB-lite"/>
    </source>
</evidence>
<evidence type="ECO:0000256" key="9">
    <source>
        <dbReference type="PROSITE-ProRule" id="PRU00221"/>
    </source>
</evidence>
<comment type="caution">
    <text evidence="11">The sequence shown here is derived from an EMBL/GenBank/DDBJ whole genome shotgun (WGS) entry which is preliminary data.</text>
</comment>
<dbReference type="PROSITE" id="PS50082">
    <property type="entry name" value="WD_REPEATS_2"/>
    <property type="match status" value="3"/>
</dbReference>
<feature type="compositionally biased region" description="Polar residues" evidence="10">
    <location>
        <begin position="1"/>
        <end position="11"/>
    </location>
</feature>
<feature type="repeat" description="WD" evidence="9">
    <location>
        <begin position="369"/>
        <end position="411"/>
    </location>
</feature>
<dbReference type="InterPro" id="IPR015943">
    <property type="entry name" value="WD40/YVTN_repeat-like_dom_sf"/>
</dbReference>
<accession>A0AAD3CTL9</accession>
<feature type="repeat" description="WD" evidence="9">
    <location>
        <begin position="412"/>
        <end position="453"/>
    </location>
</feature>
<feature type="region of interest" description="Disordered" evidence="10">
    <location>
        <begin position="140"/>
        <end position="172"/>
    </location>
</feature>
<keyword evidence="3" id="KW-0507">mRNA processing</keyword>
<keyword evidence="6" id="KW-0508">mRNA splicing</keyword>
<keyword evidence="4" id="KW-0747">Spliceosome</keyword>
<feature type="region of interest" description="Disordered" evidence="10">
    <location>
        <begin position="186"/>
        <end position="240"/>
    </location>
</feature>
<dbReference type="SMART" id="SM00320">
    <property type="entry name" value="WD40"/>
    <property type="match status" value="6"/>
</dbReference>
<dbReference type="EMBL" id="BLLK01000045">
    <property type="protein sequence ID" value="GFH51923.1"/>
    <property type="molecule type" value="Genomic_DNA"/>
</dbReference>
<evidence type="ECO:0000313" key="11">
    <source>
        <dbReference type="EMBL" id="GFH51923.1"/>
    </source>
</evidence>
<evidence type="ECO:0000313" key="12">
    <source>
        <dbReference type="Proteomes" id="UP001054902"/>
    </source>
</evidence>
<feature type="region of interest" description="Disordered" evidence="10">
    <location>
        <begin position="1"/>
        <end position="27"/>
    </location>
</feature>
<dbReference type="Pfam" id="PF00400">
    <property type="entry name" value="WD40"/>
    <property type="match status" value="5"/>
</dbReference>
<evidence type="ECO:0000256" key="7">
    <source>
        <dbReference type="ARBA" id="ARBA00023242"/>
    </source>
</evidence>
<organism evidence="11 12">
    <name type="scientific">Chaetoceros tenuissimus</name>
    <dbReference type="NCBI Taxonomy" id="426638"/>
    <lineage>
        <taxon>Eukaryota</taxon>
        <taxon>Sar</taxon>
        <taxon>Stramenopiles</taxon>
        <taxon>Ochrophyta</taxon>
        <taxon>Bacillariophyta</taxon>
        <taxon>Coscinodiscophyceae</taxon>
        <taxon>Chaetocerotophycidae</taxon>
        <taxon>Chaetocerotales</taxon>
        <taxon>Chaetocerotaceae</taxon>
        <taxon>Chaetoceros</taxon>
    </lineage>
</organism>
<dbReference type="InterPro" id="IPR001680">
    <property type="entry name" value="WD40_rpt"/>
</dbReference>
<dbReference type="InterPro" id="IPR036322">
    <property type="entry name" value="WD40_repeat_dom_sf"/>
</dbReference>
<sequence>MDLLNGYNSSDSEPEESASKQADAPSAKFADRRYLNAAPTPSILASVKANNALDRIHANSTALALKNGGSSSNTNTNKGEMMLMNNPLKSQLLQPVQGPAILDPNGIQATKKKRGDESHIKANVVFDHTSFEEQRNAFQRSGQARAPDQHGSLVDRGTYGHTRRRRNEETGKFEMIPEAQFQAEVKAKRKAWENEPDSNENDQVQEVNRSKLTKRQRKEKELLQDSDDEINYGIWGPPTEEILDRQKDQMTDMERAGGIESSLPEAIIAERAALAERDRQRGIESEARENQDFDKLVERKMSHLLPPRLDGEEAKAIEPSTTFHASKDEEYNYKGESWIVPNTDFKEGADFGDVDHHKCYVPKKCVAKFTGHNKGVHRIRLFPRTGHLLLSAGLDGKCKVWSVAEKKVMRTYIGHSAGVRDVQFNNDGTKFLSCSFDRFIRLWNTETGAVEGTYTNRRVPYVVKFYPRDDSIFVAGCSDNKIVAYDSASGEIVQEYNHHLAPVNTITFVEDHGIKMITSSDDKKVLVWEWDIGVPIKYISDPTMHSMPVITLHPSLSFFAGQSLDNQIVVYQAKDRFAQQRKKRFSGHQVSGYACDIAISPDGQFICSGDGNGKLTVWEWKRSKILQKYKAHDKGPSVGCVWHPTLPSTLFTCGWDGVIKMWE</sequence>
<dbReference type="CDD" id="cd00200">
    <property type="entry name" value="WD40"/>
    <property type="match status" value="1"/>
</dbReference>
<keyword evidence="5" id="KW-0677">Repeat</keyword>
<dbReference type="Gene3D" id="2.130.10.10">
    <property type="entry name" value="YVTN repeat-like/Quinoprotein amine dehydrogenase"/>
    <property type="match status" value="1"/>
</dbReference>
<evidence type="ECO:0000256" key="8">
    <source>
        <dbReference type="ARBA" id="ARBA00068146"/>
    </source>
</evidence>
<feature type="repeat" description="WD" evidence="9">
    <location>
        <begin position="496"/>
        <end position="529"/>
    </location>
</feature>
<dbReference type="GO" id="GO:0071013">
    <property type="term" value="C:catalytic step 2 spliceosome"/>
    <property type="evidence" value="ECO:0007669"/>
    <property type="project" value="InterPro"/>
</dbReference>
<dbReference type="SUPFAM" id="SSF50978">
    <property type="entry name" value="WD40 repeat-like"/>
    <property type="match status" value="1"/>
</dbReference>
<dbReference type="PROSITE" id="PS50294">
    <property type="entry name" value="WD_REPEATS_REGION"/>
    <property type="match status" value="2"/>
</dbReference>
<keyword evidence="7" id="KW-0539">Nucleus</keyword>
<evidence type="ECO:0000256" key="5">
    <source>
        <dbReference type="ARBA" id="ARBA00022737"/>
    </source>
</evidence>
<dbReference type="Proteomes" id="UP001054902">
    <property type="component" value="Unassembled WGS sequence"/>
</dbReference>
<gene>
    <name evidence="11" type="ORF">CTEN210_08399</name>
</gene>
<protein>
    <recommendedName>
        <fullName evidence="8">Pre-mRNA-processing factor 17</fullName>
    </recommendedName>
</protein>
<keyword evidence="12" id="KW-1185">Reference proteome</keyword>
<keyword evidence="2 9" id="KW-0853">WD repeat</keyword>
<evidence type="ECO:0000256" key="1">
    <source>
        <dbReference type="ARBA" id="ARBA00004123"/>
    </source>
</evidence>
<comment type="subcellular location">
    <subcellularLocation>
        <location evidence="1">Nucleus</location>
    </subcellularLocation>
</comment>
<dbReference type="PANTHER" id="PTHR43979">
    <property type="entry name" value="PRE-MRNA-PROCESSING FACTOR 17"/>
    <property type="match status" value="1"/>
</dbReference>